<comment type="caution">
    <text evidence="2">The sequence shown here is derived from an EMBL/GenBank/DDBJ whole genome shotgun (WGS) entry which is preliminary data.</text>
</comment>
<evidence type="ECO:0000313" key="2">
    <source>
        <dbReference type="EMBL" id="PWR74197.1"/>
    </source>
</evidence>
<feature type="domain" description="DUF4277" evidence="1">
    <location>
        <begin position="10"/>
        <end position="87"/>
    </location>
</feature>
<dbReference type="Proteomes" id="UP000245657">
    <property type="component" value="Unassembled WGS sequence"/>
</dbReference>
<sequence length="95" mass="10809">MEIIEGSNVTISHLGLISGLIDQLRISECIDTYILKTIPHHINHRLAVKALLLNCLEFTERRLYILPEFFEDIATERLLGPGVKAEPFIPDPCRI</sequence>
<name>A0A2V2NCW9_9EURY</name>
<dbReference type="EMBL" id="QGMY01000002">
    <property type="protein sequence ID" value="PWR74197.1"/>
    <property type="molecule type" value="Genomic_DNA"/>
</dbReference>
<dbReference type="AlphaFoldDB" id="A0A2V2NCW9"/>
<evidence type="ECO:0000313" key="3">
    <source>
        <dbReference type="Proteomes" id="UP000245657"/>
    </source>
</evidence>
<accession>A0A2V2NCW9</accession>
<organism evidence="2 3">
    <name type="scientific">Methanospirillum lacunae</name>
    <dbReference type="NCBI Taxonomy" id="668570"/>
    <lineage>
        <taxon>Archaea</taxon>
        <taxon>Methanobacteriati</taxon>
        <taxon>Methanobacteriota</taxon>
        <taxon>Stenosarchaea group</taxon>
        <taxon>Methanomicrobia</taxon>
        <taxon>Methanomicrobiales</taxon>
        <taxon>Methanospirillaceae</taxon>
        <taxon>Methanospirillum</taxon>
    </lineage>
</organism>
<gene>
    <name evidence="2" type="ORF">DK846_03345</name>
</gene>
<proteinExistence type="predicted"/>
<reference evidence="2 3" key="1">
    <citation type="submission" date="2018-05" db="EMBL/GenBank/DDBJ databases">
        <title>Draft genome of Methanospirillum lacunae Ki8-1.</title>
        <authorList>
            <person name="Dueholm M.S."/>
            <person name="Nielsen P.H."/>
            <person name="Bakmann L.F."/>
            <person name="Otzen D.E."/>
        </authorList>
    </citation>
    <scope>NUCLEOTIDE SEQUENCE [LARGE SCALE GENOMIC DNA]</scope>
    <source>
        <strain evidence="2 3">Ki8-1</strain>
    </source>
</reference>
<keyword evidence="3" id="KW-1185">Reference proteome</keyword>
<dbReference type="OrthoDB" id="112316at2157"/>
<evidence type="ECO:0000259" key="1">
    <source>
        <dbReference type="Pfam" id="PF14104"/>
    </source>
</evidence>
<dbReference type="Pfam" id="PF14104">
    <property type="entry name" value="DUF4277"/>
    <property type="match status" value="1"/>
</dbReference>
<dbReference type="InterPro" id="IPR025457">
    <property type="entry name" value="DUF4277"/>
</dbReference>
<protein>
    <recommendedName>
        <fullName evidence="1">DUF4277 domain-containing protein</fullName>
    </recommendedName>
</protein>